<dbReference type="AlphaFoldDB" id="A0AAV9CWB1"/>
<evidence type="ECO:0000313" key="2">
    <source>
        <dbReference type="Proteomes" id="UP001180020"/>
    </source>
</evidence>
<reference evidence="1" key="2">
    <citation type="submission" date="2023-06" db="EMBL/GenBank/DDBJ databases">
        <authorList>
            <person name="Ma L."/>
            <person name="Liu K.-W."/>
            <person name="Li Z."/>
            <person name="Hsiao Y.-Y."/>
            <person name="Qi Y."/>
            <person name="Fu T."/>
            <person name="Tang G."/>
            <person name="Zhang D."/>
            <person name="Sun W.-H."/>
            <person name="Liu D.-K."/>
            <person name="Li Y."/>
            <person name="Chen G.-Z."/>
            <person name="Liu X.-D."/>
            <person name="Liao X.-Y."/>
            <person name="Jiang Y.-T."/>
            <person name="Yu X."/>
            <person name="Hao Y."/>
            <person name="Huang J."/>
            <person name="Zhao X.-W."/>
            <person name="Ke S."/>
            <person name="Chen Y.-Y."/>
            <person name="Wu W.-L."/>
            <person name="Hsu J.-L."/>
            <person name="Lin Y.-F."/>
            <person name="Huang M.-D."/>
            <person name="Li C.-Y."/>
            <person name="Huang L."/>
            <person name="Wang Z.-W."/>
            <person name="Zhao X."/>
            <person name="Zhong W.-Y."/>
            <person name="Peng D.-H."/>
            <person name="Ahmad S."/>
            <person name="Lan S."/>
            <person name="Zhang J.-S."/>
            <person name="Tsai W.-C."/>
            <person name="Van De Peer Y."/>
            <person name="Liu Z.-J."/>
        </authorList>
    </citation>
    <scope>NUCLEOTIDE SEQUENCE</scope>
    <source>
        <strain evidence="1">CP</strain>
        <tissue evidence="1">Leaves</tissue>
    </source>
</reference>
<accession>A0AAV9CWB1</accession>
<organism evidence="1 2">
    <name type="scientific">Acorus calamus</name>
    <name type="common">Sweet flag</name>
    <dbReference type="NCBI Taxonomy" id="4465"/>
    <lineage>
        <taxon>Eukaryota</taxon>
        <taxon>Viridiplantae</taxon>
        <taxon>Streptophyta</taxon>
        <taxon>Embryophyta</taxon>
        <taxon>Tracheophyta</taxon>
        <taxon>Spermatophyta</taxon>
        <taxon>Magnoliopsida</taxon>
        <taxon>Liliopsida</taxon>
        <taxon>Acoraceae</taxon>
        <taxon>Acorus</taxon>
    </lineage>
</organism>
<gene>
    <name evidence="1" type="ORF">QJS10_CPB17g01433</name>
</gene>
<reference evidence="1" key="1">
    <citation type="journal article" date="2023" name="Nat. Commun.">
        <title>Diploid and tetraploid genomes of Acorus and the evolution of monocots.</title>
        <authorList>
            <person name="Ma L."/>
            <person name="Liu K.W."/>
            <person name="Li Z."/>
            <person name="Hsiao Y.Y."/>
            <person name="Qi Y."/>
            <person name="Fu T."/>
            <person name="Tang G.D."/>
            <person name="Zhang D."/>
            <person name="Sun W.H."/>
            <person name="Liu D.K."/>
            <person name="Li Y."/>
            <person name="Chen G.Z."/>
            <person name="Liu X.D."/>
            <person name="Liao X.Y."/>
            <person name="Jiang Y.T."/>
            <person name="Yu X."/>
            <person name="Hao Y."/>
            <person name="Huang J."/>
            <person name="Zhao X.W."/>
            <person name="Ke S."/>
            <person name="Chen Y.Y."/>
            <person name="Wu W.L."/>
            <person name="Hsu J.L."/>
            <person name="Lin Y.F."/>
            <person name="Huang M.D."/>
            <person name="Li C.Y."/>
            <person name="Huang L."/>
            <person name="Wang Z.W."/>
            <person name="Zhao X."/>
            <person name="Zhong W.Y."/>
            <person name="Peng D.H."/>
            <person name="Ahmad S."/>
            <person name="Lan S."/>
            <person name="Zhang J.S."/>
            <person name="Tsai W.C."/>
            <person name="Van de Peer Y."/>
            <person name="Liu Z.J."/>
        </authorList>
    </citation>
    <scope>NUCLEOTIDE SEQUENCE</scope>
    <source>
        <strain evidence="1">CP</strain>
    </source>
</reference>
<evidence type="ECO:0000313" key="1">
    <source>
        <dbReference type="EMBL" id="KAK1292462.1"/>
    </source>
</evidence>
<dbReference type="Proteomes" id="UP001180020">
    <property type="component" value="Unassembled WGS sequence"/>
</dbReference>
<name>A0AAV9CWB1_ACOCL</name>
<comment type="caution">
    <text evidence="1">The sequence shown here is derived from an EMBL/GenBank/DDBJ whole genome shotgun (WGS) entry which is preliminary data.</text>
</comment>
<keyword evidence="2" id="KW-1185">Reference proteome</keyword>
<proteinExistence type="predicted"/>
<dbReference type="EMBL" id="JAUJYO010000017">
    <property type="protein sequence ID" value="KAK1292462.1"/>
    <property type="molecule type" value="Genomic_DNA"/>
</dbReference>
<protein>
    <submittedName>
        <fullName evidence="1">Uncharacterized protein</fullName>
    </submittedName>
</protein>
<sequence>MTEEVNGWAVVRLGGEGRSHGQGWHCSCTGGGTMNRREWFEFSGVYAQRLRRHDEQHRREDGLCGL</sequence>